<dbReference type="CDD" id="cd07185">
    <property type="entry name" value="OmpA_C-like"/>
    <property type="match status" value="1"/>
</dbReference>
<dbReference type="SUPFAM" id="SSF103088">
    <property type="entry name" value="OmpA-like"/>
    <property type="match status" value="1"/>
</dbReference>
<proteinExistence type="predicted"/>
<keyword evidence="5" id="KW-0732">Signal</keyword>
<dbReference type="PANTHER" id="PTHR30329:SF21">
    <property type="entry name" value="LIPOPROTEIN YIAD-RELATED"/>
    <property type="match status" value="1"/>
</dbReference>
<keyword evidence="3" id="KW-0998">Cell outer membrane</keyword>
<dbReference type="InterPro" id="IPR036737">
    <property type="entry name" value="OmpA-like_sf"/>
</dbReference>
<dbReference type="Proteomes" id="UP000027734">
    <property type="component" value="Unassembled WGS sequence"/>
</dbReference>
<comment type="caution">
    <text evidence="7">The sequence shown here is derived from an EMBL/GenBank/DDBJ whole genome shotgun (WGS) entry which is preliminary data.</text>
</comment>
<evidence type="ECO:0000259" key="6">
    <source>
        <dbReference type="PROSITE" id="PS51123"/>
    </source>
</evidence>
<evidence type="ECO:0000256" key="5">
    <source>
        <dbReference type="SAM" id="SignalP"/>
    </source>
</evidence>
<dbReference type="RefSeq" id="WP_025059271.1">
    <property type="nucleotide sequence ID" value="NZ_JAMC01000001.1"/>
</dbReference>
<evidence type="ECO:0000256" key="3">
    <source>
        <dbReference type="ARBA" id="ARBA00023237"/>
    </source>
</evidence>
<dbReference type="STRING" id="1300350.Z948_1879"/>
<dbReference type="InterPro" id="IPR006664">
    <property type="entry name" value="OMP_bac"/>
</dbReference>
<evidence type="ECO:0000256" key="4">
    <source>
        <dbReference type="PROSITE-ProRule" id="PRU00473"/>
    </source>
</evidence>
<dbReference type="InterPro" id="IPR050330">
    <property type="entry name" value="Bact_OuterMem_StrucFunc"/>
</dbReference>
<dbReference type="PROSITE" id="PS51257">
    <property type="entry name" value="PROKAR_LIPOPROTEIN"/>
    <property type="match status" value="1"/>
</dbReference>
<dbReference type="AlphaFoldDB" id="A0A073IKK7"/>
<keyword evidence="8" id="KW-1185">Reference proteome</keyword>
<organism evidence="7 8">
    <name type="scientific">Sulfitobacter donghicola DSW-25 = KCTC 12864 = JCM 14565</name>
    <dbReference type="NCBI Taxonomy" id="1300350"/>
    <lineage>
        <taxon>Bacteria</taxon>
        <taxon>Pseudomonadati</taxon>
        <taxon>Pseudomonadota</taxon>
        <taxon>Alphaproteobacteria</taxon>
        <taxon>Rhodobacterales</taxon>
        <taxon>Roseobacteraceae</taxon>
        <taxon>Sulfitobacter</taxon>
    </lineage>
</organism>
<dbReference type="eggNOG" id="COG2885">
    <property type="taxonomic scope" value="Bacteria"/>
</dbReference>
<feature type="chain" id="PRO_5001689789" evidence="5">
    <location>
        <begin position="20"/>
        <end position="225"/>
    </location>
</feature>
<sequence>MTLLKFPLVAAVTSVIALGACTDPNGSILAQDGDANKNLKNGALIGAGAGAVIGALSRGDGNRDQGAIKGALIGAALGAGGGALLDKQESDLRASLGNDNVTITNTGDRLIVTLPQDILFATGSSAVRPDLQRDLGAVSSNLQAYPDSTIQIIGHTDSDGDASYNQQLSESRANAVANVLINNGTATSRIRVDGRGESQPVSSNLTPEGKAQNRRVEIIILPNAA</sequence>
<dbReference type="Pfam" id="PF00691">
    <property type="entry name" value="OmpA"/>
    <property type="match status" value="1"/>
</dbReference>
<dbReference type="OrthoDB" id="9782229at2"/>
<reference evidence="7 8" key="1">
    <citation type="submission" date="2014-01" db="EMBL/GenBank/DDBJ databases">
        <title>Sulfitobacter donghicola JCM 14565 Genome Sequencing.</title>
        <authorList>
            <person name="Lai Q."/>
            <person name="Hong Z."/>
        </authorList>
    </citation>
    <scope>NUCLEOTIDE SEQUENCE [LARGE SCALE GENOMIC DNA]</scope>
    <source>
        <strain evidence="7 8">JCM 14565</strain>
    </source>
</reference>
<evidence type="ECO:0000256" key="1">
    <source>
        <dbReference type="ARBA" id="ARBA00004442"/>
    </source>
</evidence>
<evidence type="ECO:0000313" key="7">
    <source>
        <dbReference type="EMBL" id="KEJ90873.1"/>
    </source>
</evidence>
<name>A0A073IKK7_9RHOB</name>
<dbReference type="Gene3D" id="3.30.1330.60">
    <property type="entry name" value="OmpA-like domain"/>
    <property type="match status" value="1"/>
</dbReference>
<evidence type="ECO:0000256" key="2">
    <source>
        <dbReference type="ARBA" id="ARBA00023136"/>
    </source>
</evidence>
<feature type="domain" description="OmpA-like" evidence="6">
    <location>
        <begin position="107"/>
        <end position="224"/>
    </location>
</feature>
<keyword evidence="2 4" id="KW-0472">Membrane</keyword>
<evidence type="ECO:0000313" key="8">
    <source>
        <dbReference type="Proteomes" id="UP000027734"/>
    </source>
</evidence>
<dbReference type="PANTHER" id="PTHR30329">
    <property type="entry name" value="STATOR ELEMENT OF FLAGELLAR MOTOR COMPLEX"/>
    <property type="match status" value="1"/>
</dbReference>
<feature type="signal peptide" evidence="5">
    <location>
        <begin position="1"/>
        <end position="19"/>
    </location>
</feature>
<dbReference type="PRINTS" id="PR01021">
    <property type="entry name" value="OMPADOMAIN"/>
</dbReference>
<gene>
    <name evidence="7" type="ORF">DSW25_02945</name>
</gene>
<accession>A0A073IKK7</accession>
<protein>
    <submittedName>
        <fullName evidence="7">Membrane protein</fullName>
    </submittedName>
</protein>
<dbReference type="PROSITE" id="PS51123">
    <property type="entry name" value="OMPA_2"/>
    <property type="match status" value="1"/>
</dbReference>
<dbReference type="GO" id="GO:0009279">
    <property type="term" value="C:cell outer membrane"/>
    <property type="evidence" value="ECO:0007669"/>
    <property type="project" value="UniProtKB-SubCell"/>
</dbReference>
<dbReference type="EMBL" id="JAMC01000001">
    <property type="protein sequence ID" value="KEJ90873.1"/>
    <property type="molecule type" value="Genomic_DNA"/>
</dbReference>
<comment type="subcellular location">
    <subcellularLocation>
        <location evidence="1">Cell outer membrane</location>
    </subcellularLocation>
</comment>
<dbReference type="InterPro" id="IPR006665">
    <property type="entry name" value="OmpA-like"/>
</dbReference>